<accession>A0A8J7IUS6</accession>
<evidence type="ECO:0000256" key="1">
    <source>
        <dbReference type="SAM" id="Phobius"/>
    </source>
</evidence>
<keyword evidence="1" id="KW-0472">Membrane</keyword>
<feature type="transmembrane region" description="Helical" evidence="1">
    <location>
        <begin position="49"/>
        <end position="73"/>
    </location>
</feature>
<evidence type="ECO:0000313" key="3">
    <source>
        <dbReference type="Proteomes" id="UP000654482"/>
    </source>
</evidence>
<feature type="transmembrane region" description="Helical" evidence="1">
    <location>
        <begin position="151"/>
        <end position="170"/>
    </location>
</feature>
<feature type="transmembrane region" description="Helical" evidence="1">
    <location>
        <begin position="12"/>
        <end position="29"/>
    </location>
</feature>
<sequence length="323" mass="35519">MNTFLRQAFTRIKPYLRWLVLGGILFFLVKTIKDRWQDAIAIRIDHSGWMLLAIAFGFTLIAHMWSGCVWGWILREFNQPAKLLWSIRTYLKTNIAKYLPGNVWHYYGRIKAAQDVGASFGIATVSVLLEPLLMAAAALAVALICAPQGNIGIRLPFLCGLLVAFHPRILNPILNYLAKVKGKKKGKNSSEPQTQRVKRYPLIPLLGEIGFVGLRGTGFLFVVFALHSLSIEQIPAVLSAFCIAWLLGLVVPGAPGGIGVFEATAIALLEGTLSSGLIISIVILYRLIGTLAEALGAGLAWLNERWLVSRARSATHSFKDLDT</sequence>
<dbReference type="EMBL" id="JADEWZ010000017">
    <property type="protein sequence ID" value="MBE9116743.1"/>
    <property type="molecule type" value="Genomic_DNA"/>
</dbReference>
<dbReference type="AlphaFoldDB" id="A0A8J7IUS6"/>
<organism evidence="2 3">
    <name type="scientific">Lusitaniella coriacea LEGE 07157</name>
    <dbReference type="NCBI Taxonomy" id="945747"/>
    <lineage>
        <taxon>Bacteria</taxon>
        <taxon>Bacillati</taxon>
        <taxon>Cyanobacteriota</taxon>
        <taxon>Cyanophyceae</taxon>
        <taxon>Spirulinales</taxon>
        <taxon>Lusitaniellaceae</taxon>
        <taxon>Lusitaniella</taxon>
    </lineage>
</organism>
<keyword evidence="1" id="KW-0812">Transmembrane</keyword>
<comment type="caution">
    <text evidence="2">The sequence shown here is derived from an EMBL/GenBank/DDBJ whole genome shotgun (WGS) entry which is preliminary data.</text>
</comment>
<feature type="transmembrane region" description="Helical" evidence="1">
    <location>
        <begin position="236"/>
        <end position="258"/>
    </location>
</feature>
<proteinExistence type="predicted"/>
<name>A0A8J7IUS6_9CYAN</name>
<feature type="transmembrane region" description="Helical" evidence="1">
    <location>
        <begin position="209"/>
        <end position="229"/>
    </location>
</feature>
<keyword evidence="1" id="KW-1133">Transmembrane helix</keyword>
<dbReference type="Proteomes" id="UP000654482">
    <property type="component" value="Unassembled WGS sequence"/>
</dbReference>
<keyword evidence="3" id="KW-1185">Reference proteome</keyword>
<feature type="transmembrane region" description="Helical" evidence="1">
    <location>
        <begin position="120"/>
        <end position="144"/>
    </location>
</feature>
<protein>
    <submittedName>
        <fullName evidence="2">UPF0104 family protein</fullName>
    </submittedName>
</protein>
<reference evidence="2" key="1">
    <citation type="submission" date="2020-10" db="EMBL/GenBank/DDBJ databases">
        <authorList>
            <person name="Castelo-Branco R."/>
            <person name="Eusebio N."/>
            <person name="Adriana R."/>
            <person name="Vieira A."/>
            <person name="Brugerolle De Fraissinette N."/>
            <person name="Rezende De Castro R."/>
            <person name="Schneider M.P."/>
            <person name="Vasconcelos V."/>
            <person name="Leao P.N."/>
        </authorList>
    </citation>
    <scope>NUCLEOTIDE SEQUENCE</scope>
    <source>
        <strain evidence="2">LEGE 07157</strain>
    </source>
</reference>
<dbReference type="RefSeq" id="WP_194029836.1">
    <property type="nucleotide sequence ID" value="NZ_JADEWZ010000017.1"/>
</dbReference>
<gene>
    <name evidence="2" type="ORF">IQ249_12615</name>
</gene>
<evidence type="ECO:0000313" key="2">
    <source>
        <dbReference type="EMBL" id="MBE9116743.1"/>
    </source>
</evidence>